<keyword evidence="2" id="KW-1185">Reference proteome</keyword>
<sequence length="67" mass="7350">MGVRETAARQADFTSGFIGVAGEVFQFMAEKPGLHHEQCRREQQYRPATTIMAAGRGVSGRVCEAIH</sequence>
<proteinExistence type="predicted"/>
<name>A0A1G5Q318_9GAMM</name>
<evidence type="ECO:0000313" key="1">
    <source>
        <dbReference type="EMBL" id="SCZ56285.1"/>
    </source>
</evidence>
<gene>
    <name evidence="1" type="ORF">SAMN03097708_01325</name>
</gene>
<organism evidence="1 2">
    <name type="scientific">Thiohalomonas denitrificans</name>
    <dbReference type="NCBI Taxonomy" id="415747"/>
    <lineage>
        <taxon>Bacteria</taxon>
        <taxon>Pseudomonadati</taxon>
        <taxon>Pseudomonadota</taxon>
        <taxon>Gammaproteobacteria</taxon>
        <taxon>Thiohalomonadales</taxon>
        <taxon>Thiohalomonadaceae</taxon>
        <taxon>Thiohalomonas</taxon>
    </lineage>
</organism>
<dbReference type="AlphaFoldDB" id="A0A1G5Q318"/>
<protein>
    <submittedName>
        <fullName evidence="1">Uncharacterized protein</fullName>
    </submittedName>
</protein>
<dbReference type="Proteomes" id="UP000199648">
    <property type="component" value="Unassembled WGS sequence"/>
</dbReference>
<reference evidence="1 2" key="1">
    <citation type="submission" date="2016-10" db="EMBL/GenBank/DDBJ databases">
        <authorList>
            <person name="de Groot N.N."/>
        </authorList>
    </citation>
    <scope>NUCLEOTIDE SEQUENCE [LARGE SCALE GENOMIC DNA]</scope>
    <source>
        <strain evidence="1 2">HLD2</strain>
    </source>
</reference>
<accession>A0A1G5Q318</accession>
<evidence type="ECO:0000313" key="2">
    <source>
        <dbReference type="Proteomes" id="UP000199648"/>
    </source>
</evidence>
<dbReference type="EMBL" id="FMWD01000003">
    <property type="protein sequence ID" value="SCZ56285.1"/>
    <property type="molecule type" value="Genomic_DNA"/>
</dbReference>